<evidence type="ECO:0000313" key="5">
    <source>
        <dbReference type="Proteomes" id="UP000095284"/>
    </source>
</evidence>
<dbReference type="SMR" id="A0A1I7RTT0"/>
<dbReference type="PANTHER" id="PTHR20835">
    <property type="entry name" value="E3 UBIQUITIN-PROTEIN LIGASE PPP1R11-RELATED"/>
    <property type="match status" value="1"/>
</dbReference>
<sequence>MAQQQERSDVQTETLTIQPETSTEASEVVLRLEPEGAPRVRWAQDTVDNEGLGKKKSKCCCIYKKPKKWDESSDEEDSDCETGHCKGHVEKKHQPEQQQ</sequence>
<keyword evidence="6" id="KW-1185">Reference proteome</keyword>
<dbReference type="eggNOG" id="KOG4102">
    <property type="taxonomic scope" value="Eukaryota"/>
</dbReference>
<gene>
    <name evidence="4" type="ORF">BXYJ_LOCUS15692</name>
</gene>
<evidence type="ECO:0000256" key="1">
    <source>
        <dbReference type="ARBA" id="ARBA00021994"/>
    </source>
</evidence>
<dbReference type="GO" id="GO:0005634">
    <property type="term" value="C:nucleus"/>
    <property type="evidence" value="ECO:0007669"/>
    <property type="project" value="TreeGrafter"/>
</dbReference>
<feature type="compositionally biased region" description="Basic and acidic residues" evidence="3">
    <location>
        <begin position="81"/>
        <end position="99"/>
    </location>
</feature>
<dbReference type="Proteomes" id="UP000095284">
    <property type="component" value="Unplaced"/>
</dbReference>
<feature type="compositionally biased region" description="Polar residues" evidence="3">
    <location>
        <begin position="11"/>
        <end position="25"/>
    </location>
</feature>
<dbReference type="EMBL" id="CAJFCV020000006">
    <property type="protein sequence ID" value="CAG9132063.1"/>
    <property type="molecule type" value="Genomic_DNA"/>
</dbReference>
<feature type="region of interest" description="Disordered" evidence="3">
    <location>
        <begin position="66"/>
        <end position="99"/>
    </location>
</feature>
<evidence type="ECO:0000313" key="4">
    <source>
        <dbReference type="EMBL" id="CAD5235601.1"/>
    </source>
</evidence>
<evidence type="ECO:0000256" key="3">
    <source>
        <dbReference type="SAM" id="MobiDB-lite"/>
    </source>
</evidence>
<feature type="compositionally biased region" description="Basic and acidic residues" evidence="3">
    <location>
        <begin position="1"/>
        <end position="10"/>
    </location>
</feature>
<dbReference type="PANTHER" id="PTHR20835:SF0">
    <property type="entry name" value="E3 UBIQUITIN-PROTEIN LIGASE PPP1R11"/>
    <property type="match status" value="1"/>
</dbReference>
<dbReference type="Proteomes" id="UP000659654">
    <property type="component" value="Unassembled WGS sequence"/>
</dbReference>
<organism evidence="5 7">
    <name type="scientific">Bursaphelenchus xylophilus</name>
    <name type="common">Pinewood nematode worm</name>
    <name type="synonym">Aphelenchoides xylophilus</name>
    <dbReference type="NCBI Taxonomy" id="6326"/>
    <lineage>
        <taxon>Eukaryota</taxon>
        <taxon>Metazoa</taxon>
        <taxon>Ecdysozoa</taxon>
        <taxon>Nematoda</taxon>
        <taxon>Chromadorea</taxon>
        <taxon>Rhabditida</taxon>
        <taxon>Tylenchina</taxon>
        <taxon>Tylenchomorpha</taxon>
        <taxon>Aphelenchoidea</taxon>
        <taxon>Aphelenchoididae</taxon>
        <taxon>Bursaphelenchus</taxon>
    </lineage>
</organism>
<dbReference type="InterPro" id="IPR011107">
    <property type="entry name" value="PPI_Ypi1"/>
</dbReference>
<dbReference type="GO" id="GO:0004865">
    <property type="term" value="F:protein serine/threonine phosphatase inhibitor activity"/>
    <property type="evidence" value="ECO:0007669"/>
    <property type="project" value="InterPro"/>
</dbReference>
<dbReference type="WBParaSite" id="BXY_0413500.1">
    <property type="protein sequence ID" value="BXY_0413500.1"/>
    <property type="gene ID" value="BXY_0413500"/>
</dbReference>
<evidence type="ECO:0000256" key="2">
    <source>
        <dbReference type="ARBA" id="ARBA00031039"/>
    </source>
</evidence>
<feature type="region of interest" description="Disordered" evidence="3">
    <location>
        <begin position="1"/>
        <end position="27"/>
    </location>
</feature>
<evidence type="ECO:0000313" key="7">
    <source>
        <dbReference type="WBParaSite" id="BXY_0413500.1"/>
    </source>
</evidence>
<reference evidence="7" key="1">
    <citation type="submission" date="2016-11" db="UniProtKB">
        <authorList>
            <consortium name="WormBaseParasite"/>
        </authorList>
    </citation>
    <scope>IDENTIFICATION</scope>
</reference>
<dbReference type="GO" id="GO:0008157">
    <property type="term" value="F:protein phosphatase 1 binding"/>
    <property type="evidence" value="ECO:0007669"/>
    <property type="project" value="TreeGrafter"/>
</dbReference>
<dbReference type="Pfam" id="PF07491">
    <property type="entry name" value="PPI_Ypi1"/>
    <property type="match status" value="1"/>
</dbReference>
<evidence type="ECO:0000313" key="6">
    <source>
        <dbReference type="Proteomes" id="UP000659654"/>
    </source>
</evidence>
<name>A0A1I7RTT0_BURXY</name>
<dbReference type="OrthoDB" id="307488at2759"/>
<protein>
    <recommendedName>
        <fullName evidence="1">E3 ubiquitin-protein ligase PPP1R11</fullName>
    </recommendedName>
    <alternativeName>
        <fullName evidence="2">Protein phosphatase 1 regulatory subunit 11</fullName>
    </alternativeName>
</protein>
<dbReference type="Proteomes" id="UP000582659">
    <property type="component" value="Unassembled WGS sequence"/>
</dbReference>
<dbReference type="EMBL" id="CAJFDI010000006">
    <property type="protein sequence ID" value="CAD5235601.1"/>
    <property type="molecule type" value="Genomic_DNA"/>
</dbReference>
<dbReference type="AlphaFoldDB" id="A0A1I7RTT0"/>
<accession>A0A1I7RTT0</accession>
<proteinExistence type="predicted"/>
<reference evidence="4" key="2">
    <citation type="submission" date="2020-09" db="EMBL/GenBank/DDBJ databases">
        <authorList>
            <person name="Kikuchi T."/>
        </authorList>
    </citation>
    <scope>NUCLEOTIDE SEQUENCE</scope>
    <source>
        <strain evidence="4">Ka4C1</strain>
    </source>
</reference>